<proteinExistence type="predicted"/>
<organism evidence="1">
    <name type="scientific">marine sediment metagenome</name>
    <dbReference type="NCBI Taxonomy" id="412755"/>
    <lineage>
        <taxon>unclassified sequences</taxon>
        <taxon>metagenomes</taxon>
        <taxon>ecological metagenomes</taxon>
    </lineage>
</organism>
<name>A0A0F9J368_9ZZZZ</name>
<gene>
    <name evidence="1" type="ORF">LCGC14_1580300</name>
</gene>
<sequence length="95" mass="11514">MNDYTQPFCLLGDKPHLKRLRERWGNYLPPLERPEPRPLEERMGELEELISEGLRDRPFSRKQWDIVQQLKAQVLFLSKKVDETRKKSNKYNIYI</sequence>
<comment type="caution">
    <text evidence="1">The sequence shown here is derived from an EMBL/GenBank/DDBJ whole genome shotgun (WGS) entry which is preliminary data.</text>
</comment>
<protein>
    <submittedName>
        <fullName evidence="1">Uncharacterized protein</fullName>
    </submittedName>
</protein>
<dbReference type="AlphaFoldDB" id="A0A0F9J368"/>
<reference evidence="1" key="1">
    <citation type="journal article" date="2015" name="Nature">
        <title>Complex archaea that bridge the gap between prokaryotes and eukaryotes.</title>
        <authorList>
            <person name="Spang A."/>
            <person name="Saw J.H."/>
            <person name="Jorgensen S.L."/>
            <person name="Zaremba-Niedzwiedzka K."/>
            <person name="Martijn J."/>
            <person name="Lind A.E."/>
            <person name="van Eijk R."/>
            <person name="Schleper C."/>
            <person name="Guy L."/>
            <person name="Ettema T.J."/>
        </authorList>
    </citation>
    <scope>NUCLEOTIDE SEQUENCE</scope>
</reference>
<accession>A0A0F9J368</accession>
<evidence type="ECO:0000313" key="1">
    <source>
        <dbReference type="EMBL" id="KKM26884.1"/>
    </source>
</evidence>
<dbReference type="EMBL" id="LAZR01012428">
    <property type="protein sequence ID" value="KKM26884.1"/>
    <property type="molecule type" value="Genomic_DNA"/>
</dbReference>